<dbReference type="EMBL" id="JBIAZU010000005">
    <property type="protein sequence ID" value="MFF5293901.1"/>
    <property type="molecule type" value="Genomic_DNA"/>
</dbReference>
<name>A0ABW6WLY5_9ACTN</name>
<evidence type="ECO:0000256" key="1">
    <source>
        <dbReference type="SAM" id="MobiDB-lite"/>
    </source>
</evidence>
<evidence type="ECO:0000313" key="3">
    <source>
        <dbReference type="Proteomes" id="UP001602245"/>
    </source>
</evidence>
<comment type="caution">
    <text evidence="2">The sequence shown here is derived from an EMBL/GenBank/DDBJ whole genome shotgun (WGS) entry which is preliminary data.</text>
</comment>
<feature type="region of interest" description="Disordered" evidence="1">
    <location>
        <begin position="1"/>
        <end position="78"/>
    </location>
</feature>
<evidence type="ECO:0000313" key="2">
    <source>
        <dbReference type="EMBL" id="MFF5293901.1"/>
    </source>
</evidence>
<keyword evidence="3" id="KW-1185">Reference proteome</keyword>
<dbReference type="Proteomes" id="UP001602245">
    <property type="component" value="Unassembled WGS sequence"/>
</dbReference>
<organism evidence="2 3">
    <name type="scientific">Paractinoplanes globisporus</name>
    <dbReference type="NCBI Taxonomy" id="113565"/>
    <lineage>
        <taxon>Bacteria</taxon>
        <taxon>Bacillati</taxon>
        <taxon>Actinomycetota</taxon>
        <taxon>Actinomycetes</taxon>
        <taxon>Micromonosporales</taxon>
        <taxon>Micromonosporaceae</taxon>
        <taxon>Paractinoplanes</taxon>
    </lineage>
</organism>
<gene>
    <name evidence="2" type="ORF">ACFY35_31090</name>
</gene>
<protein>
    <submittedName>
        <fullName evidence="2">Uncharacterized protein</fullName>
    </submittedName>
</protein>
<proteinExistence type="predicted"/>
<feature type="compositionally biased region" description="Basic and acidic residues" evidence="1">
    <location>
        <begin position="31"/>
        <end position="67"/>
    </location>
</feature>
<reference evidence="2 3" key="1">
    <citation type="submission" date="2024-10" db="EMBL/GenBank/DDBJ databases">
        <title>The Natural Products Discovery Center: Release of the First 8490 Sequenced Strains for Exploring Actinobacteria Biosynthetic Diversity.</title>
        <authorList>
            <person name="Kalkreuter E."/>
            <person name="Kautsar S.A."/>
            <person name="Yang D."/>
            <person name="Bader C.D."/>
            <person name="Teijaro C.N."/>
            <person name="Fluegel L."/>
            <person name="Davis C.M."/>
            <person name="Simpson J.R."/>
            <person name="Lauterbach L."/>
            <person name="Steele A.D."/>
            <person name="Gui C."/>
            <person name="Meng S."/>
            <person name="Li G."/>
            <person name="Viehrig K."/>
            <person name="Ye F."/>
            <person name="Su P."/>
            <person name="Kiefer A.F."/>
            <person name="Nichols A."/>
            <person name="Cepeda A.J."/>
            <person name="Yan W."/>
            <person name="Fan B."/>
            <person name="Jiang Y."/>
            <person name="Adhikari A."/>
            <person name="Zheng C.-J."/>
            <person name="Schuster L."/>
            <person name="Cowan T.M."/>
            <person name="Smanski M.J."/>
            <person name="Chevrette M.G."/>
            <person name="De Carvalho L.P.S."/>
            <person name="Shen B."/>
        </authorList>
    </citation>
    <scope>NUCLEOTIDE SEQUENCE [LARGE SCALE GENOMIC DNA]</scope>
    <source>
        <strain evidence="2 3">NPDC000087</strain>
    </source>
</reference>
<dbReference type="RefSeq" id="WP_157296106.1">
    <property type="nucleotide sequence ID" value="NZ_JBIAZU010000005.1"/>
</dbReference>
<accession>A0ABW6WLY5</accession>
<sequence>MRRTRAPASRSTPLRAEMPQRGPEPGAGPRQIDRVRAQRPDDRVAAPLVVEDKADHNVDDNVDDKAENNPPRRGMNTR</sequence>